<evidence type="ECO:0000313" key="3">
    <source>
        <dbReference type="EMBL" id="PRQ78021.1"/>
    </source>
</evidence>
<reference evidence="3 4" key="1">
    <citation type="journal article" date="2018" name="Elife">
        <title>Functional genomics of lipid metabolism in the oleaginous yeast Rhodosporidium toruloides.</title>
        <authorList>
            <person name="Coradetti S.T."/>
            <person name="Pinel D."/>
            <person name="Geiselman G."/>
            <person name="Ito M."/>
            <person name="Mondo S."/>
            <person name="Reilly M.C."/>
            <person name="Cheng Y.F."/>
            <person name="Bauer S."/>
            <person name="Grigoriev I."/>
            <person name="Gladden J.M."/>
            <person name="Simmons B.A."/>
            <person name="Brem R."/>
            <person name="Arkin A.P."/>
            <person name="Skerker J.M."/>
        </authorList>
    </citation>
    <scope>NUCLEOTIDE SEQUENCE [LARGE SCALE GENOMIC DNA]</scope>
    <source>
        <strain evidence="3 4">NBRC 0880</strain>
    </source>
</reference>
<protein>
    <submittedName>
        <fullName evidence="3">Uncharacterized protein</fullName>
    </submittedName>
</protein>
<feature type="region of interest" description="Disordered" evidence="1">
    <location>
        <begin position="53"/>
        <end position="76"/>
    </location>
</feature>
<name>A0A2T0AJ25_RHOTO</name>
<keyword evidence="2" id="KW-0732">Signal</keyword>
<proteinExistence type="predicted"/>
<organism evidence="3 4">
    <name type="scientific">Rhodotorula toruloides</name>
    <name type="common">Yeast</name>
    <name type="synonym">Rhodosporidium toruloides</name>
    <dbReference type="NCBI Taxonomy" id="5286"/>
    <lineage>
        <taxon>Eukaryota</taxon>
        <taxon>Fungi</taxon>
        <taxon>Dikarya</taxon>
        <taxon>Basidiomycota</taxon>
        <taxon>Pucciniomycotina</taxon>
        <taxon>Microbotryomycetes</taxon>
        <taxon>Sporidiobolales</taxon>
        <taxon>Sporidiobolaceae</taxon>
        <taxon>Rhodotorula</taxon>
    </lineage>
</organism>
<dbReference type="AlphaFoldDB" id="A0A2T0AJ25"/>
<comment type="caution">
    <text evidence="3">The sequence shown here is derived from an EMBL/GenBank/DDBJ whole genome shotgun (WGS) entry which is preliminary data.</text>
</comment>
<evidence type="ECO:0000256" key="2">
    <source>
        <dbReference type="SAM" id="SignalP"/>
    </source>
</evidence>
<sequence length="126" mass="13873">MRCSLLSLVLLTALIAHLTPTQLSILVTSLAMHTPTILCPRRLFLSTRRTFFSPPAAEPSKSAPSSSFDRPPAYEQDAKTVQMQADVVKGNKNTNLEADIPSHVGNPDYGGKYGQQEAERYELVKE</sequence>
<dbReference type="Proteomes" id="UP000239560">
    <property type="component" value="Unassembled WGS sequence"/>
</dbReference>
<dbReference type="EMBL" id="LCTV02000001">
    <property type="protein sequence ID" value="PRQ78021.1"/>
    <property type="molecule type" value="Genomic_DNA"/>
</dbReference>
<feature type="compositionally biased region" description="Low complexity" evidence="1">
    <location>
        <begin position="53"/>
        <end position="68"/>
    </location>
</feature>
<feature type="signal peptide" evidence="2">
    <location>
        <begin position="1"/>
        <end position="21"/>
    </location>
</feature>
<gene>
    <name evidence="3" type="ORF">AAT19DRAFT_9089</name>
</gene>
<evidence type="ECO:0000313" key="4">
    <source>
        <dbReference type="Proteomes" id="UP000239560"/>
    </source>
</evidence>
<evidence type="ECO:0000256" key="1">
    <source>
        <dbReference type="SAM" id="MobiDB-lite"/>
    </source>
</evidence>
<feature type="region of interest" description="Disordered" evidence="1">
    <location>
        <begin position="92"/>
        <end position="114"/>
    </location>
</feature>
<accession>A0A2T0AJ25</accession>
<dbReference type="OrthoDB" id="10372727at2759"/>
<feature type="chain" id="PRO_5015462028" evidence="2">
    <location>
        <begin position="22"/>
        <end position="126"/>
    </location>
</feature>